<feature type="compositionally biased region" description="Low complexity" evidence="1">
    <location>
        <begin position="569"/>
        <end position="578"/>
    </location>
</feature>
<dbReference type="AlphaFoldDB" id="A0A834XHX4"/>
<feature type="compositionally biased region" description="Polar residues" evidence="1">
    <location>
        <begin position="630"/>
        <end position="651"/>
    </location>
</feature>
<feature type="compositionally biased region" description="Basic residues" evidence="1">
    <location>
        <begin position="235"/>
        <end position="259"/>
    </location>
</feature>
<evidence type="ECO:0000256" key="1">
    <source>
        <dbReference type="SAM" id="MobiDB-lite"/>
    </source>
</evidence>
<dbReference type="InterPro" id="IPR036236">
    <property type="entry name" value="Znf_C2H2_sf"/>
</dbReference>
<dbReference type="Gene3D" id="3.30.160.60">
    <property type="entry name" value="Classic Zinc Finger"/>
    <property type="match status" value="2"/>
</dbReference>
<keyword evidence="4" id="KW-1185">Reference proteome</keyword>
<sequence length="660" mass="71235">MDYSAYQQHHQQSYDPSQNLAYDQSSQSYYAYNQQYDHQYGYYHHQDQANPYALHQFQQESASIHPPGVPILPDQSQMQNQQNVVYLTGVAENQQQPGLDSGAVNPAAAAVAALSQLGQFGGSVDVAQGAAHPPIQIREKLKLKLSRHGCPNKISYEQQTPLSSLSTLTVYSGDSPLPVYSGELVRANGTSIELFIHTLTSNRDIMHKAPPEFLCLLYQIIGSSQYRGGGGKGSRPFRRGGRGHFNYRGRAPYRGRGRGRNFSSHSSGPANSYVEIAPAVSGATPEAPPTVTKVPTAPLQPSSNKEWCEICKVECNSLDILEQHKNGKRHKKNLQVHEELQRHKAIDEQQSGQMATSELNVTVQPEKPSESKTEGCIAEKLGSEAADANPKDASELQNNTGETSEVPADEPKGNPRDGFAPRGRGCKRKIRGSRGGKFMRTNDGLRRPVEPPKPKQPTTFICELCNVRCESQVVYDSHLIGKRHQSTLKRVHGPQASFSQRAVGLQVLHPQDSSALPNSIDINALTNSINAQVQQGVNDPQVLLAQLLMNVLSQTQGSAVAQPSGSVAAQVPAPTPVAGSSYETQLQNVSQTQVSESAGHGGNGNPTGETQDQLKDPGSGSSETGEMVQNLPQNGSVATPAENQSAANEQGPSECKAPPS</sequence>
<feature type="region of interest" description="Disordered" evidence="1">
    <location>
        <begin position="346"/>
        <end position="455"/>
    </location>
</feature>
<dbReference type="Pfam" id="PF12874">
    <property type="entry name" value="zf-met"/>
    <property type="match status" value="2"/>
</dbReference>
<feature type="compositionally biased region" description="Basic and acidic residues" evidence="1">
    <location>
        <begin position="443"/>
        <end position="453"/>
    </location>
</feature>
<evidence type="ECO:0000313" key="3">
    <source>
        <dbReference type="EMBL" id="KAF7844893.1"/>
    </source>
</evidence>
<dbReference type="InterPro" id="IPR003604">
    <property type="entry name" value="Matrin/U1-like-C_Znf_C2H2"/>
</dbReference>
<feature type="compositionally biased region" description="Polar residues" evidence="1">
    <location>
        <begin position="581"/>
        <end position="596"/>
    </location>
</feature>
<evidence type="ECO:0000259" key="2">
    <source>
        <dbReference type="SMART" id="SM00451"/>
    </source>
</evidence>
<dbReference type="EMBL" id="JAAIUW010000001">
    <property type="protein sequence ID" value="KAF7844893.1"/>
    <property type="molecule type" value="Genomic_DNA"/>
</dbReference>
<feature type="region of interest" description="Disordered" evidence="1">
    <location>
        <begin position="569"/>
        <end position="660"/>
    </location>
</feature>
<dbReference type="GO" id="GO:0008270">
    <property type="term" value="F:zinc ion binding"/>
    <property type="evidence" value="ECO:0007669"/>
    <property type="project" value="InterPro"/>
</dbReference>
<dbReference type="OrthoDB" id="434647at2759"/>
<feature type="domain" description="U1-type" evidence="2">
    <location>
        <begin position="303"/>
        <end position="337"/>
    </location>
</feature>
<feature type="compositionally biased region" description="Polar residues" evidence="1">
    <location>
        <begin position="348"/>
        <end position="363"/>
    </location>
</feature>
<gene>
    <name evidence="3" type="ORF">G2W53_001798</name>
</gene>
<organism evidence="3 4">
    <name type="scientific">Senna tora</name>
    <dbReference type="NCBI Taxonomy" id="362788"/>
    <lineage>
        <taxon>Eukaryota</taxon>
        <taxon>Viridiplantae</taxon>
        <taxon>Streptophyta</taxon>
        <taxon>Embryophyta</taxon>
        <taxon>Tracheophyta</taxon>
        <taxon>Spermatophyta</taxon>
        <taxon>Magnoliopsida</taxon>
        <taxon>eudicotyledons</taxon>
        <taxon>Gunneridae</taxon>
        <taxon>Pentapetalae</taxon>
        <taxon>rosids</taxon>
        <taxon>fabids</taxon>
        <taxon>Fabales</taxon>
        <taxon>Fabaceae</taxon>
        <taxon>Caesalpinioideae</taxon>
        <taxon>Cassia clade</taxon>
        <taxon>Senna</taxon>
    </lineage>
</organism>
<accession>A0A834XHX4</accession>
<evidence type="ECO:0000313" key="4">
    <source>
        <dbReference type="Proteomes" id="UP000634136"/>
    </source>
</evidence>
<dbReference type="SMART" id="SM00451">
    <property type="entry name" value="ZnF_U1"/>
    <property type="match status" value="2"/>
</dbReference>
<reference evidence="3" key="1">
    <citation type="submission" date="2020-09" db="EMBL/GenBank/DDBJ databases">
        <title>Genome-Enabled Discovery of Anthraquinone Biosynthesis in Senna tora.</title>
        <authorList>
            <person name="Kang S.-H."/>
            <person name="Pandey R.P."/>
            <person name="Lee C.-M."/>
            <person name="Sim J.-S."/>
            <person name="Jeong J.-T."/>
            <person name="Choi B.-S."/>
            <person name="Jung M."/>
            <person name="Ginzburg D."/>
            <person name="Zhao K."/>
            <person name="Won S.Y."/>
            <person name="Oh T.-J."/>
            <person name="Yu Y."/>
            <person name="Kim N.-H."/>
            <person name="Lee O.R."/>
            <person name="Lee T.-H."/>
            <person name="Bashyal P."/>
            <person name="Kim T.-S."/>
            <person name="Lee W.-H."/>
            <person name="Kawkins C."/>
            <person name="Kim C.-K."/>
            <person name="Kim J.S."/>
            <person name="Ahn B.O."/>
            <person name="Rhee S.Y."/>
            <person name="Sohng J.K."/>
        </authorList>
    </citation>
    <scope>NUCLEOTIDE SEQUENCE</scope>
    <source>
        <tissue evidence="3">Leaf</tissue>
    </source>
</reference>
<dbReference type="InterPro" id="IPR013087">
    <property type="entry name" value="Znf_C2H2_type"/>
</dbReference>
<dbReference type="SUPFAM" id="SSF57667">
    <property type="entry name" value="beta-beta-alpha zinc fingers"/>
    <property type="match status" value="2"/>
</dbReference>
<dbReference type="PANTHER" id="PTHR47487:SF3">
    <property type="entry name" value="GLUTENIN, HIGH MOLECULAR WEIGHT SUBUNIT 12-LIKE"/>
    <property type="match status" value="1"/>
</dbReference>
<proteinExistence type="predicted"/>
<feature type="compositionally biased region" description="Basic residues" evidence="1">
    <location>
        <begin position="424"/>
        <end position="434"/>
    </location>
</feature>
<feature type="region of interest" description="Disordered" evidence="1">
    <location>
        <begin position="229"/>
        <end position="270"/>
    </location>
</feature>
<dbReference type="PANTHER" id="PTHR47487">
    <property type="entry name" value="OS06G0651300 PROTEIN-RELATED"/>
    <property type="match status" value="1"/>
</dbReference>
<name>A0A834XHX4_9FABA</name>
<comment type="caution">
    <text evidence="3">The sequence shown here is derived from an EMBL/GenBank/DDBJ whole genome shotgun (WGS) entry which is preliminary data.</text>
</comment>
<feature type="domain" description="U1-type" evidence="2">
    <location>
        <begin position="457"/>
        <end position="491"/>
    </location>
</feature>
<feature type="compositionally biased region" description="Polar residues" evidence="1">
    <location>
        <begin position="261"/>
        <end position="270"/>
    </location>
</feature>
<protein>
    <submittedName>
        <fullName evidence="3">Zinc finger protein 385A-like</fullName>
    </submittedName>
</protein>
<dbReference type="GO" id="GO:0003676">
    <property type="term" value="F:nucleic acid binding"/>
    <property type="evidence" value="ECO:0007669"/>
    <property type="project" value="InterPro"/>
</dbReference>
<dbReference type="Proteomes" id="UP000634136">
    <property type="component" value="Unassembled WGS sequence"/>
</dbReference>